<protein>
    <submittedName>
        <fullName evidence="4">Ubiquitin family protein</fullName>
    </submittedName>
</protein>
<reference evidence="4 5" key="1">
    <citation type="journal article" date="2020" name="bioRxiv">
        <title>Metabolic contributions of an alphaproteobacterial endosymbiont in the apicomplexan Cardiosporidium cionae.</title>
        <authorList>
            <person name="Hunter E.S."/>
            <person name="Paight C.J."/>
            <person name="Lane C.E."/>
        </authorList>
    </citation>
    <scope>NUCLEOTIDE SEQUENCE [LARGE SCALE GENOMIC DNA]</scope>
    <source>
        <strain evidence="4">ESH_2018</strain>
    </source>
</reference>
<feature type="compositionally biased region" description="Low complexity" evidence="1">
    <location>
        <begin position="80"/>
        <end position="95"/>
    </location>
</feature>
<dbReference type="Pfam" id="PF00627">
    <property type="entry name" value="UBA"/>
    <property type="match status" value="1"/>
</dbReference>
<dbReference type="Gene3D" id="3.10.20.90">
    <property type="entry name" value="Phosphatidylinositol 3-kinase Catalytic Subunit, Chain A, domain 1"/>
    <property type="match status" value="1"/>
</dbReference>
<feature type="domain" description="UBA" evidence="2">
    <location>
        <begin position="368"/>
        <end position="413"/>
    </location>
</feature>
<dbReference type="PANTHER" id="PTHR10677">
    <property type="entry name" value="UBIQUILIN"/>
    <property type="match status" value="1"/>
</dbReference>
<dbReference type="PROSITE" id="PS50030">
    <property type="entry name" value="UBA"/>
    <property type="match status" value="1"/>
</dbReference>
<evidence type="ECO:0000313" key="4">
    <source>
        <dbReference type="EMBL" id="KAF8822818.1"/>
    </source>
</evidence>
<evidence type="ECO:0000259" key="2">
    <source>
        <dbReference type="PROSITE" id="PS50030"/>
    </source>
</evidence>
<feature type="region of interest" description="Disordered" evidence="1">
    <location>
        <begin position="80"/>
        <end position="106"/>
    </location>
</feature>
<sequence length="417" mass="43123">MSNEEIQLTIKVTGGSPLSIDASNDWEVAKIKQICLERTQIPVEQQRLIYKGKILKDGDKLSALGVLTGHTMHLVKSIQSGATNPSSAPAATPTPVESVPQASARPSVPPMGGFGNAGAANPFGFPMMEPNPEMMQTFMSSLFNRNEGTNTAATGNQENALASMVSQVTNAMLQGMNNNPQGTGGTAEPAANPLLAAFSGSPYMSSMMAGSNIPAVSGQIPATQGETAAGTGAATDISPPNTTTPTAAANLNPPGGVGANFSGLGNAQQNPFLQEILGSMMNNSQSGPFRGDSVRQAMDLLMRNPQFMQSAVSTVLESLNQPGANMAPNLAGTGGQVPGMNPNLAAQIPNLNLLASQIGFGGPAADMRLPEQLYTVQLRSLQEMGFIDNGANIRALQETGGDVNAAITRLLERGFGN</sequence>
<dbReference type="EMBL" id="JADAQX010000022">
    <property type="protein sequence ID" value="KAF8822818.1"/>
    <property type="molecule type" value="Genomic_DNA"/>
</dbReference>
<name>A0ABQ7JFK4_9APIC</name>
<gene>
    <name evidence="4" type="ORF">IE077_002542</name>
</gene>
<dbReference type="PANTHER" id="PTHR10677:SF3">
    <property type="entry name" value="FI07626P-RELATED"/>
    <property type="match status" value="1"/>
</dbReference>
<organism evidence="4 5">
    <name type="scientific">Cardiosporidium cionae</name>
    <dbReference type="NCBI Taxonomy" id="476202"/>
    <lineage>
        <taxon>Eukaryota</taxon>
        <taxon>Sar</taxon>
        <taxon>Alveolata</taxon>
        <taxon>Apicomplexa</taxon>
        <taxon>Aconoidasida</taxon>
        <taxon>Nephromycida</taxon>
        <taxon>Cardiosporidium</taxon>
    </lineage>
</organism>
<dbReference type="SUPFAM" id="SSF54236">
    <property type="entry name" value="Ubiquitin-like"/>
    <property type="match status" value="1"/>
</dbReference>
<dbReference type="InterPro" id="IPR015496">
    <property type="entry name" value="Ubiquilin"/>
</dbReference>
<dbReference type="InterPro" id="IPR000626">
    <property type="entry name" value="Ubiquitin-like_dom"/>
</dbReference>
<dbReference type="Proteomes" id="UP000823046">
    <property type="component" value="Unassembled WGS sequence"/>
</dbReference>
<dbReference type="Pfam" id="PF00240">
    <property type="entry name" value="ubiquitin"/>
    <property type="match status" value="1"/>
</dbReference>
<dbReference type="SUPFAM" id="SSF46934">
    <property type="entry name" value="UBA-like"/>
    <property type="match status" value="1"/>
</dbReference>
<dbReference type="SMART" id="SM00213">
    <property type="entry name" value="UBQ"/>
    <property type="match status" value="1"/>
</dbReference>
<accession>A0ABQ7JFK4</accession>
<keyword evidence="5" id="KW-1185">Reference proteome</keyword>
<proteinExistence type="predicted"/>
<dbReference type="InterPro" id="IPR015940">
    <property type="entry name" value="UBA"/>
</dbReference>
<feature type="domain" description="Ubiquitin-like" evidence="3">
    <location>
        <begin position="6"/>
        <end position="81"/>
    </location>
</feature>
<evidence type="ECO:0000313" key="5">
    <source>
        <dbReference type="Proteomes" id="UP000823046"/>
    </source>
</evidence>
<evidence type="ECO:0000256" key="1">
    <source>
        <dbReference type="SAM" id="MobiDB-lite"/>
    </source>
</evidence>
<dbReference type="CDD" id="cd14399">
    <property type="entry name" value="UBA_PLICs"/>
    <property type="match status" value="1"/>
</dbReference>
<dbReference type="InterPro" id="IPR009060">
    <property type="entry name" value="UBA-like_sf"/>
</dbReference>
<comment type="caution">
    <text evidence="4">The sequence shown here is derived from an EMBL/GenBank/DDBJ whole genome shotgun (WGS) entry which is preliminary data.</text>
</comment>
<dbReference type="PROSITE" id="PS50053">
    <property type="entry name" value="UBIQUITIN_2"/>
    <property type="match status" value="1"/>
</dbReference>
<dbReference type="Gene3D" id="1.10.8.10">
    <property type="entry name" value="DNA helicase RuvA subunit, C-terminal domain"/>
    <property type="match status" value="1"/>
</dbReference>
<evidence type="ECO:0000259" key="3">
    <source>
        <dbReference type="PROSITE" id="PS50053"/>
    </source>
</evidence>
<dbReference type="SMART" id="SM00165">
    <property type="entry name" value="UBA"/>
    <property type="match status" value="1"/>
</dbReference>
<dbReference type="InterPro" id="IPR029071">
    <property type="entry name" value="Ubiquitin-like_domsf"/>
</dbReference>